<dbReference type="OrthoDB" id="5652847at2"/>
<gene>
    <name evidence="1" type="ORF">NCTC13316_01382</name>
</gene>
<dbReference type="RefSeq" id="WP_115330933.1">
    <property type="nucleotide sequence ID" value="NZ_CAAAHP010000001.1"/>
</dbReference>
<accession>A0A378JJP8</accession>
<dbReference type="Proteomes" id="UP000254794">
    <property type="component" value="Unassembled WGS sequence"/>
</dbReference>
<evidence type="ECO:0000313" key="2">
    <source>
        <dbReference type="Proteomes" id="UP000254794"/>
    </source>
</evidence>
<sequence length="385" mass="45260">MGKFLELLNKKLKIAEKPDYVREQFQSYMTGPEWRNVEMAEELGKFVKEGNSMFRFPYFRQIVDLWQVIYKSYSSATKHSPRKAILSSEYMFMDIFIGVFTTVELMPKGVVSLFFSLFLQAKNNTEIQSQLAQYFTQYANDLQTIPFYDQKYNEIRARLAEGYRSVSTKTWGDWFSWKFLSMELFARHWISKPLSAWYHSETNIVPATTDVLVKFNTESAVDPEVAQQEFLSKLNEIKDKITIVRKSAYDKQVKDSTENLHVYVKSNNEEKKYTSVYALLRTHRYAAFQEDLKSLSQRGIQVKKIAGQHNIQVKCEITESSKSSVELRQKELLQVPNTRFLYSYGDRVNANRRICLFDTPVKELQQTVNKLNEHENVQVKFIHNF</sequence>
<reference evidence="1 2" key="1">
    <citation type="submission" date="2018-06" db="EMBL/GenBank/DDBJ databases">
        <authorList>
            <consortium name="Pathogen Informatics"/>
            <person name="Doyle S."/>
        </authorList>
    </citation>
    <scope>NUCLEOTIDE SEQUENCE [LARGE SCALE GENOMIC DNA]</scope>
    <source>
        <strain evidence="1 2">NCTC13316</strain>
    </source>
</reference>
<keyword evidence="2" id="KW-1185">Reference proteome</keyword>
<proteinExistence type="predicted"/>
<organism evidence="1 2">
    <name type="scientific">Legionella busanensis</name>
    <dbReference type="NCBI Taxonomy" id="190655"/>
    <lineage>
        <taxon>Bacteria</taxon>
        <taxon>Pseudomonadati</taxon>
        <taxon>Pseudomonadota</taxon>
        <taxon>Gammaproteobacteria</taxon>
        <taxon>Legionellales</taxon>
        <taxon>Legionellaceae</taxon>
        <taxon>Legionella</taxon>
    </lineage>
</organism>
<dbReference type="EMBL" id="UGOD01000001">
    <property type="protein sequence ID" value="STX51287.1"/>
    <property type="molecule type" value="Genomic_DNA"/>
</dbReference>
<protein>
    <submittedName>
        <fullName evidence="1">Uncharacterized protein</fullName>
    </submittedName>
</protein>
<evidence type="ECO:0000313" key="1">
    <source>
        <dbReference type="EMBL" id="STX51287.1"/>
    </source>
</evidence>
<dbReference type="AlphaFoldDB" id="A0A378JJP8"/>
<name>A0A378JJP8_9GAMM</name>